<dbReference type="SUPFAM" id="SSF53335">
    <property type="entry name" value="S-adenosyl-L-methionine-dependent methyltransferases"/>
    <property type="match status" value="1"/>
</dbReference>
<dbReference type="InterPro" id="IPR029063">
    <property type="entry name" value="SAM-dependent_MTases_sf"/>
</dbReference>
<dbReference type="InParanoid" id="D3B6H7"/>
<organism evidence="4 5">
    <name type="scientific">Heterostelium pallidum (strain ATCC 26659 / Pp 5 / PN500)</name>
    <name type="common">Cellular slime mold</name>
    <name type="synonym">Polysphondylium pallidum</name>
    <dbReference type="NCBI Taxonomy" id="670386"/>
    <lineage>
        <taxon>Eukaryota</taxon>
        <taxon>Amoebozoa</taxon>
        <taxon>Evosea</taxon>
        <taxon>Eumycetozoa</taxon>
        <taxon>Dictyostelia</taxon>
        <taxon>Acytosteliales</taxon>
        <taxon>Acytosteliaceae</taxon>
        <taxon>Heterostelium</taxon>
    </lineage>
</organism>
<comment type="similarity">
    <text evidence="1">Belongs to the UPF0677 family.</text>
</comment>
<evidence type="ECO:0000256" key="1">
    <source>
        <dbReference type="ARBA" id="ARBA00008138"/>
    </source>
</evidence>
<dbReference type="PANTHER" id="PTHR43619:SF2">
    <property type="entry name" value="S-ADENOSYL-L-METHIONINE-DEPENDENT METHYLTRANSFERASES SUPERFAMILY PROTEIN"/>
    <property type="match status" value="1"/>
</dbReference>
<dbReference type="PANTHER" id="PTHR43619">
    <property type="entry name" value="S-ADENOSYL-L-METHIONINE-DEPENDENT METHYLTRANSFERASE YKTD-RELATED"/>
    <property type="match status" value="1"/>
</dbReference>
<proteinExistence type="inferred from homology"/>
<protein>
    <recommendedName>
        <fullName evidence="6">S-adenosyl-L-methionine-dependent methyltransferase</fullName>
    </recommendedName>
</protein>
<dbReference type="GO" id="GO:0032259">
    <property type="term" value="P:methylation"/>
    <property type="evidence" value="ECO:0007669"/>
    <property type="project" value="UniProtKB-KW"/>
</dbReference>
<reference evidence="4 5" key="1">
    <citation type="journal article" date="2011" name="Genome Res.">
        <title>Phylogeny-wide analysis of social amoeba genomes highlights ancient origins for complex intercellular communication.</title>
        <authorList>
            <person name="Heidel A.J."/>
            <person name="Lawal H.M."/>
            <person name="Felder M."/>
            <person name="Schilde C."/>
            <person name="Helps N.R."/>
            <person name="Tunggal B."/>
            <person name="Rivero F."/>
            <person name="John U."/>
            <person name="Schleicher M."/>
            <person name="Eichinger L."/>
            <person name="Platzer M."/>
            <person name="Noegel A.A."/>
            <person name="Schaap P."/>
            <person name="Gloeckner G."/>
        </authorList>
    </citation>
    <scope>NUCLEOTIDE SEQUENCE [LARGE SCALE GENOMIC DNA]</scope>
    <source>
        <strain evidence="5">ATCC 26659 / Pp 5 / PN500</strain>
    </source>
</reference>
<dbReference type="InterPro" id="IPR011610">
    <property type="entry name" value="SAM_mthyl_Trfase_ML2640-like"/>
</dbReference>
<dbReference type="NCBIfam" id="TIGR00027">
    <property type="entry name" value="mthyl_TIGR00027"/>
    <property type="match status" value="1"/>
</dbReference>
<dbReference type="GO" id="GO:0008168">
    <property type="term" value="F:methyltransferase activity"/>
    <property type="evidence" value="ECO:0007669"/>
    <property type="project" value="UniProtKB-KW"/>
</dbReference>
<gene>
    <name evidence="4" type="ORF">PPL_03725</name>
</gene>
<comment type="caution">
    <text evidence="4">The sequence shown here is derived from an EMBL/GenBank/DDBJ whole genome shotgun (WGS) entry which is preliminary data.</text>
</comment>
<dbReference type="InterPro" id="IPR007213">
    <property type="entry name" value="Ppm1/Ppm2/Tcmp"/>
</dbReference>
<name>D3B6H7_HETP5</name>
<dbReference type="EMBL" id="ADBJ01000017">
    <property type="protein sequence ID" value="EFA82947.1"/>
    <property type="molecule type" value="Genomic_DNA"/>
</dbReference>
<dbReference type="Pfam" id="PF04072">
    <property type="entry name" value="LCM"/>
    <property type="match status" value="1"/>
</dbReference>
<evidence type="ECO:0000256" key="3">
    <source>
        <dbReference type="ARBA" id="ARBA00022679"/>
    </source>
</evidence>
<accession>D3B6H7</accession>
<keyword evidence="2" id="KW-0489">Methyltransferase</keyword>
<dbReference type="AlphaFoldDB" id="D3B6H7"/>
<keyword evidence="3" id="KW-0808">Transferase</keyword>
<sequence>MNNSDNNQNSSTIVNSNSDIINGVARTSLFVSAGRAYTTNSYVRNILANGSDEEKARIVEFLPYFQERLSDSFIPPKAGIYDPYSFYFSTTSDALELIKKTIAKVDPDYPLADINKYNPMYLWSFISESAHLRVAFRTKYIDHFIESQYNNSNNNDSNDNYNNNQFKQLIILGAGLDTRALRLNIPDDTVVYELDLLEVIEYKKRLLVEATKVFTPKTKCKLVQIPTDLRYPELWTKSLLDAGFQSDRQSLWVLEGLLMYLTESDIKILLDTINQLCSPASKILIHTVNEVPLEKRTLIFKEFNSLTDHPENYLIESGFTKDIKPISYIEINQMFGDDTTKLSKSSMFTSASNVR</sequence>
<evidence type="ECO:0000313" key="4">
    <source>
        <dbReference type="EMBL" id="EFA82947.1"/>
    </source>
</evidence>
<keyword evidence="5" id="KW-1185">Reference proteome</keyword>
<evidence type="ECO:0008006" key="6">
    <source>
        <dbReference type="Google" id="ProtNLM"/>
    </source>
</evidence>
<dbReference type="Gene3D" id="3.40.50.150">
    <property type="entry name" value="Vaccinia Virus protein VP39"/>
    <property type="match status" value="1"/>
</dbReference>
<dbReference type="Proteomes" id="UP000001396">
    <property type="component" value="Unassembled WGS sequence"/>
</dbReference>
<dbReference type="STRING" id="670386.D3B6H7"/>
<dbReference type="GeneID" id="31359212"/>
<dbReference type="RefSeq" id="XP_020435064.1">
    <property type="nucleotide sequence ID" value="XM_020574650.1"/>
</dbReference>
<evidence type="ECO:0000313" key="5">
    <source>
        <dbReference type="Proteomes" id="UP000001396"/>
    </source>
</evidence>
<evidence type="ECO:0000256" key="2">
    <source>
        <dbReference type="ARBA" id="ARBA00022603"/>
    </source>
</evidence>